<dbReference type="EMBL" id="ML986725">
    <property type="protein sequence ID" value="KAF2258990.1"/>
    <property type="molecule type" value="Genomic_DNA"/>
</dbReference>
<protein>
    <submittedName>
        <fullName evidence="1">Uncharacterized protein</fullName>
    </submittedName>
</protein>
<dbReference type="AlphaFoldDB" id="A0A9P4MVH2"/>
<evidence type="ECO:0000313" key="1">
    <source>
        <dbReference type="EMBL" id="KAF2258990.1"/>
    </source>
</evidence>
<dbReference type="OrthoDB" id="4840035at2759"/>
<name>A0A9P4MVH2_9PLEO</name>
<evidence type="ECO:0000313" key="2">
    <source>
        <dbReference type="Proteomes" id="UP000800093"/>
    </source>
</evidence>
<dbReference type="Proteomes" id="UP000800093">
    <property type="component" value="Unassembled WGS sequence"/>
</dbReference>
<accession>A0A9P4MVH2</accession>
<gene>
    <name evidence="1" type="ORF">CC78DRAFT_621384</name>
</gene>
<proteinExistence type="predicted"/>
<organism evidence="1 2">
    <name type="scientific">Lojkania enalia</name>
    <dbReference type="NCBI Taxonomy" id="147567"/>
    <lineage>
        <taxon>Eukaryota</taxon>
        <taxon>Fungi</taxon>
        <taxon>Dikarya</taxon>
        <taxon>Ascomycota</taxon>
        <taxon>Pezizomycotina</taxon>
        <taxon>Dothideomycetes</taxon>
        <taxon>Pleosporomycetidae</taxon>
        <taxon>Pleosporales</taxon>
        <taxon>Pleosporales incertae sedis</taxon>
        <taxon>Lojkania</taxon>
    </lineage>
</organism>
<keyword evidence="2" id="KW-1185">Reference proteome</keyword>
<reference evidence="2" key="1">
    <citation type="journal article" date="2020" name="Stud. Mycol.">
        <title>101 Dothideomycetes genomes: A test case for predicting lifestyles and emergence of pathogens.</title>
        <authorList>
            <person name="Haridas S."/>
            <person name="Albert R."/>
            <person name="Binder M."/>
            <person name="Bloem J."/>
            <person name="LaButti K."/>
            <person name="Salamov A."/>
            <person name="Andreopoulos B."/>
            <person name="Baker S."/>
            <person name="Barry K."/>
            <person name="Bills G."/>
            <person name="Bluhm B."/>
            <person name="Cannon C."/>
            <person name="Castanera R."/>
            <person name="Culley D."/>
            <person name="Daum C."/>
            <person name="Ezra D."/>
            <person name="Gonzalez J."/>
            <person name="Henrissat B."/>
            <person name="Kuo A."/>
            <person name="Liang C."/>
            <person name="Lipzen A."/>
            <person name="Lutzoni F."/>
            <person name="Magnuson J."/>
            <person name="Mondo S."/>
            <person name="Nolan M."/>
            <person name="Ohm R."/>
            <person name="Pangilinan J."/>
            <person name="Park H.-J."/>
            <person name="Ramirez L."/>
            <person name="Alfaro M."/>
            <person name="Sun H."/>
            <person name="Tritt A."/>
            <person name="Yoshinaga Y."/>
            <person name="Zwiers L.-H."/>
            <person name="Turgeon B."/>
            <person name="Goodwin S."/>
            <person name="Spatafora J."/>
            <person name="Crous P."/>
            <person name="Grigoriev I."/>
        </authorList>
    </citation>
    <scope>NUCLEOTIDE SEQUENCE [LARGE SCALE GENOMIC DNA]</scope>
    <source>
        <strain evidence="2">CBS 304.66</strain>
    </source>
</reference>
<comment type="caution">
    <text evidence="1">The sequence shown here is derived from an EMBL/GenBank/DDBJ whole genome shotgun (WGS) entry which is preliminary data.</text>
</comment>
<sequence>MRKAAQHAMAEQRVARLMVEESKKDIRIGLEGVIRMQAETMHYAQHVADQLQRQRSEQREVVGGWILSSTEVKQNLAELYRSITKMLTDAAVSDKARGERIFRDICSEWLKLFSYEPDIRKKYDEAQPRPVIDLQAAQDVNVVRENLHSNSASLEHYFHRDRIRLECEPFIPSVIDPEVLAYLAEWTREQSLAPILLICNSDTSLGIELESPMTILAVKFVDFASASNLPVISYFCELWRGEELQNGNTPEVQGLISVAYALLRQMLEFVDAKPRK</sequence>